<name>A0ABU0YNH2_9PROT</name>
<comment type="caution">
    <text evidence="6">The sequence shown here is derived from an EMBL/GenBank/DDBJ whole genome shotgun (WGS) entry which is preliminary data.</text>
</comment>
<comment type="similarity">
    <text evidence="2">Belongs to the polysaccharide deacetylase family.</text>
</comment>
<evidence type="ECO:0000313" key="6">
    <source>
        <dbReference type="EMBL" id="MDQ7248772.1"/>
    </source>
</evidence>
<evidence type="ECO:0000313" key="7">
    <source>
        <dbReference type="Proteomes" id="UP001230156"/>
    </source>
</evidence>
<dbReference type="Pfam" id="PF01522">
    <property type="entry name" value="Polysacc_deac_1"/>
    <property type="match status" value="1"/>
</dbReference>
<dbReference type="SUPFAM" id="SSF88713">
    <property type="entry name" value="Glycoside hydrolase/deacetylase"/>
    <property type="match status" value="1"/>
</dbReference>
<evidence type="ECO:0000256" key="1">
    <source>
        <dbReference type="ARBA" id="ARBA00003236"/>
    </source>
</evidence>
<dbReference type="InterPro" id="IPR002509">
    <property type="entry name" value="NODB_dom"/>
</dbReference>
<accession>A0ABU0YNH2</accession>
<dbReference type="PANTHER" id="PTHR10587:SF137">
    <property type="entry name" value="4-DEOXY-4-FORMAMIDO-L-ARABINOSE-PHOSPHOUNDECAPRENOL DEFORMYLASE ARND-RELATED"/>
    <property type="match status" value="1"/>
</dbReference>
<dbReference type="PROSITE" id="PS51677">
    <property type="entry name" value="NODB"/>
    <property type="match status" value="1"/>
</dbReference>
<evidence type="ECO:0000256" key="4">
    <source>
        <dbReference type="ARBA" id="ARBA00032976"/>
    </source>
</evidence>
<evidence type="ECO:0000259" key="5">
    <source>
        <dbReference type="PROSITE" id="PS51677"/>
    </source>
</evidence>
<evidence type="ECO:0000256" key="3">
    <source>
        <dbReference type="ARBA" id="ARBA00020071"/>
    </source>
</evidence>
<dbReference type="Gene3D" id="3.20.20.370">
    <property type="entry name" value="Glycoside hydrolase/deacetylase"/>
    <property type="match status" value="1"/>
</dbReference>
<sequence length="260" mass="28558">MIPFRLSLGHWSPVIRRIDENGGDKRSIAITFDDGPDPASTPHLIAALAEAKAQATFFCCGVRVERHPELIAALVAAGHTVYAHGWDHQLYGAAQADEAMQAMARTEKLLARHRPTPATYLLRLPYNAGLRSTAIHRAMRRFHPNVQFAWWSHAIADYQIAGKLRAEAEVRRACAETTARLMECRDLDGGILLLHDAAITEPQDSAILATRLLLPGVLTALAERGLRGVALQPRKTTPAAARFIFRSAEPVTIQPRTVTA</sequence>
<dbReference type="PANTHER" id="PTHR10587">
    <property type="entry name" value="GLYCOSYL TRANSFERASE-RELATED"/>
    <property type="match status" value="1"/>
</dbReference>
<keyword evidence="7" id="KW-1185">Reference proteome</keyword>
<dbReference type="Proteomes" id="UP001230156">
    <property type="component" value="Unassembled WGS sequence"/>
</dbReference>
<dbReference type="RefSeq" id="WP_379956658.1">
    <property type="nucleotide sequence ID" value="NZ_JAUYVI010000004.1"/>
</dbReference>
<proteinExistence type="inferred from homology"/>
<comment type="function">
    <text evidence="1">Is involved in generating a small heat-stable compound (Nod), an acylated oligomer of N-acetylglucosamine, that stimulates mitosis in various plant protoplasts.</text>
</comment>
<organism evidence="6 7">
    <name type="scientific">Dongia sedimenti</name>
    <dbReference type="NCBI Taxonomy" id="3064282"/>
    <lineage>
        <taxon>Bacteria</taxon>
        <taxon>Pseudomonadati</taxon>
        <taxon>Pseudomonadota</taxon>
        <taxon>Alphaproteobacteria</taxon>
        <taxon>Rhodospirillales</taxon>
        <taxon>Dongiaceae</taxon>
        <taxon>Dongia</taxon>
    </lineage>
</organism>
<gene>
    <name evidence="6" type="ORF">Q8A70_13895</name>
</gene>
<dbReference type="EMBL" id="JAUYVI010000004">
    <property type="protein sequence ID" value="MDQ7248772.1"/>
    <property type="molecule type" value="Genomic_DNA"/>
</dbReference>
<protein>
    <recommendedName>
        <fullName evidence="3">Chitooligosaccharide deacetylase</fullName>
    </recommendedName>
    <alternativeName>
        <fullName evidence="4">Nodulation protein B</fullName>
    </alternativeName>
</protein>
<dbReference type="InterPro" id="IPR011330">
    <property type="entry name" value="Glyco_hydro/deAcase_b/a-brl"/>
</dbReference>
<dbReference type="InterPro" id="IPR050248">
    <property type="entry name" value="Polysacc_deacetylase_ArnD"/>
</dbReference>
<evidence type="ECO:0000256" key="2">
    <source>
        <dbReference type="ARBA" id="ARBA00010973"/>
    </source>
</evidence>
<reference evidence="7" key="1">
    <citation type="submission" date="2023-08" db="EMBL/GenBank/DDBJ databases">
        <title>Rhodospirillaceae gen. nov., a novel taxon isolated from the Yangtze River Yuezi River estuary sludge.</title>
        <authorList>
            <person name="Ruan L."/>
        </authorList>
    </citation>
    <scope>NUCLEOTIDE SEQUENCE [LARGE SCALE GENOMIC DNA]</scope>
    <source>
        <strain evidence="7">R-7</strain>
    </source>
</reference>
<feature type="domain" description="NodB homology" evidence="5">
    <location>
        <begin position="26"/>
        <end position="229"/>
    </location>
</feature>